<evidence type="ECO:0000259" key="4">
    <source>
        <dbReference type="Pfam" id="PF10502"/>
    </source>
</evidence>
<keyword evidence="3" id="KW-1133">Transmembrane helix</keyword>
<dbReference type="EC" id="3.4.21.89" evidence="2"/>
<sequence>MTLTENHKDWIAKIMACLIIFGAVLFGLSYRFEITFNTTKSLGYHIFITDKRQIPSKHGQFVKFQMPTNKYFKSSHWTKRIVGVPGDVITVDHRMVFINGKSVGYAKPKSASGKLYYPIEPTVIPEGYYYLQADHLDSYDSRYKSLGLIHETTFLGRDYPVI</sequence>
<evidence type="ECO:0000313" key="5">
    <source>
        <dbReference type="EMBL" id="PRQ65179.1"/>
    </source>
</evidence>
<evidence type="ECO:0000256" key="1">
    <source>
        <dbReference type="ARBA" id="ARBA00000677"/>
    </source>
</evidence>
<dbReference type="EMBL" id="NWTN01000026">
    <property type="protein sequence ID" value="PRQ65179.1"/>
    <property type="molecule type" value="Genomic_DNA"/>
</dbReference>
<gene>
    <name evidence="5" type="ORF">COR51_23955</name>
</gene>
<evidence type="ECO:0000256" key="3">
    <source>
        <dbReference type="SAM" id="Phobius"/>
    </source>
</evidence>
<dbReference type="Proteomes" id="UP000238163">
    <property type="component" value="Unassembled WGS sequence"/>
</dbReference>
<dbReference type="InterPro" id="IPR019757">
    <property type="entry name" value="Pept_S26A_signal_pept_1_Lys-AS"/>
</dbReference>
<dbReference type="Pfam" id="PF10502">
    <property type="entry name" value="Peptidase_S26"/>
    <property type="match status" value="1"/>
</dbReference>
<dbReference type="PROSITE" id="PS00760">
    <property type="entry name" value="SPASE_I_2"/>
    <property type="match status" value="1"/>
</dbReference>
<dbReference type="RefSeq" id="WP_106008985.1">
    <property type="nucleotide sequence ID" value="NZ_NWTN01000026.1"/>
</dbReference>
<evidence type="ECO:0000313" key="6">
    <source>
        <dbReference type="Proteomes" id="UP000238163"/>
    </source>
</evidence>
<keyword evidence="6" id="KW-1185">Reference proteome</keyword>
<dbReference type="InterPro" id="IPR036286">
    <property type="entry name" value="LexA/Signal_pep-like_sf"/>
</dbReference>
<keyword evidence="3" id="KW-0472">Membrane</keyword>
<protein>
    <recommendedName>
        <fullName evidence="2">signal peptidase I</fullName>
        <ecNumber evidence="2">3.4.21.89</ecNumber>
    </recommendedName>
</protein>
<feature type="domain" description="Peptidase S26" evidence="4">
    <location>
        <begin position="9"/>
        <end position="157"/>
    </location>
</feature>
<comment type="catalytic activity">
    <reaction evidence="1">
        <text>Cleavage of hydrophobic, N-terminal signal or leader sequences from secreted and periplasmic proteins.</text>
        <dbReference type="EC" id="3.4.21.89"/>
    </reaction>
</comment>
<feature type="transmembrane region" description="Helical" evidence="3">
    <location>
        <begin position="12"/>
        <end position="32"/>
    </location>
</feature>
<accession>A0ABX5D6E9</accession>
<dbReference type="InterPro" id="IPR019533">
    <property type="entry name" value="Peptidase_S26"/>
</dbReference>
<keyword evidence="3" id="KW-0812">Transmembrane</keyword>
<name>A0ABX5D6E9_9VIBR</name>
<proteinExistence type="predicted"/>
<dbReference type="SUPFAM" id="SSF51306">
    <property type="entry name" value="LexA/Signal peptidase"/>
    <property type="match status" value="1"/>
</dbReference>
<reference evidence="5 6" key="1">
    <citation type="submission" date="2017-09" db="EMBL/GenBank/DDBJ databases">
        <authorList>
            <person name="Girard L."/>
            <person name="Lami R."/>
            <person name="Suzuki M."/>
            <person name="Baudart J."/>
        </authorList>
    </citation>
    <scope>NUCLEOTIDE SEQUENCE [LARGE SCALE GENOMIC DNA]</scope>
    <source>
        <strain evidence="5 6">17LN0615E</strain>
    </source>
</reference>
<evidence type="ECO:0000256" key="2">
    <source>
        <dbReference type="ARBA" id="ARBA00013208"/>
    </source>
</evidence>
<dbReference type="Gene3D" id="2.10.109.10">
    <property type="entry name" value="Umud Fragment, subunit A"/>
    <property type="match status" value="1"/>
</dbReference>
<organism evidence="5 6">
    <name type="scientific">Vibrio mediterranei</name>
    <dbReference type="NCBI Taxonomy" id="689"/>
    <lineage>
        <taxon>Bacteria</taxon>
        <taxon>Pseudomonadati</taxon>
        <taxon>Pseudomonadota</taxon>
        <taxon>Gammaproteobacteria</taxon>
        <taxon>Vibrionales</taxon>
        <taxon>Vibrionaceae</taxon>
        <taxon>Vibrio</taxon>
    </lineage>
</organism>
<reference evidence="5 6" key="2">
    <citation type="submission" date="2018-03" db="EMBL/GenBank/DDBJ databases">
        <title>Genetic Diversity and Phenotypic Plasticity of AHL Mediated Quorum Sensing in Environmental Strains of Vibrio mediterranei.</title>
        <authorList>
            <person name="Lantoine F."/>
            <person name="Vouve F."/>
        </authorList>
    </citation>
    <scope>NUCLEOTIDE SEQUENCE [LARGE SCALE GENOMIC DNA]</scope>
    <source>
        <strain evidence="5 6">17LN0615E</strain>
    </source>
</reference>
<comment type="caution">
    <text evidence="5">The sequence shown here is derived from an EMBL/GenBank/DDBJ whole genome shotgun (WGS) entry which is preliminary data.</text>
</comment>